<dbReference type="EMBL" id="JANAKD010000023">
    <property type="protein sequence ID" value="KAJ3499074.1"/>
    <property type="molecule type" value="Genomic_DNA"/>
</dbReference>
<reference evidence="1" key="1">
    <citation type="submission" date="2022-07" db="EMBL/GenBank/DDBJ databases">
        <title>Genome Sequence of Lecanicillium saksenae.</title>
        <authorList>
            <person name="Buettner E."/>
        </authorList>
    </citation>
    <scope>NUCLEOTIDE SEQUENCE</scope>
    <source>
        <strain evidence="1">VT-O1</strain>
    </source>
</reference>
<evidence type="ECO:0000313" key="1">
    <source>
        <dbReference type="EMBL" id="KAJ3499074.1"/>
    </source>
</evidence>
<dbReference type="Proteomes" id="UP001148737">
    <property type="component" value="Unassembled WGS sequence"/>
</dbReference>
<keyword evidence="2" id="KW-1185">Reference proteome</keyword>
<comment type="caution">
    <text evidence="1">The sequence shown here is derived from an EMBL/GenBank/DDBJ whole genome shotgun (WGS) entry which is preliminary data.</text>
</comment>
<evidence type="ECO:0000313" key="2">
    <source>
        <dbReference type="Proteomes" id="UP001148737"/>
    </source>
</evidence>
<sequence length="452" mass="49245">MTTGPGPGGLDIGIVGAGIAGLATAIALLIQDGSKHRVTVFEKYPNCQPAFSGPVQLHTNATRILAKYGVSDQIESCLPEMHHSVQNIHKYRDGRLLYNLPTAVALKLYQSPVWNLSRNELLDIMLARASELGAVCKFNAGVVDVNVDVDKPLIQLESGETLSFDLVIAADGIHSKIRTKILGSVDPVCPLTAYSLNVDRDRLKMDKDLNFLLNRSGFWIGPKKSVVGMDLPSTCSLIYCNEKDDGEEGVWDRTFDVEDIKKEFADAEPRLLKALDLADGPCYIWSLSDIPELSTWISSNGKVVLIGDAAHAMLPFAAQGAGCSLEDSACLAECITRTNTVSDATAAFEAIRKTRTTFISAAGRLNLEFCHLANGPAQEARDAGLEMMWDKQSKREAPPPVPDATHPPQELRDYAPPEQVTNLFTPVAREYVSGYDIFAHTRSYFAAHKQAG</sequence>
<gene>
    <name evidence="1" type="ORF">NLG97_g634</name>
</gene>
<proteinExistence type="predicted"/>
<accession>A0ACC1R8N4</accession>
<name>A0ACC1R8N4_9HYPO</name>
<organism evidence="1 2">
    <name type="scientific">Lecanicillium saksenae</name>
    <dbReference type="NCBI Taxonomy" id="468837"/>
    <lineage>
        <taxon>Eukaryota</taxon>
        <taxon>Fungi</taxon>
        <taxon>Dikarya</taxon>
        <taxon>Ascomycota</taxon>
        <taxon>Pezizomycotina</taxon>
        <taxon>Sordariomycetes</taxon>
        <taxon>Hypocreomycetidae</taxon>
        <taxon>Hypocreales</taxon>
        <taxon>Cordycipitaceae</taxon>
        <taxon>Lecanicillium</taxon>
    </lineage>
</organism>
<protein>
    <submittedName>
        <fullName evidence="1">Uncharacterized protein</fullName>
    </submittedName>
</protein>